<dbReference type="EMBL" id="QLLR01000001">
    <property type="protein sequence ID" value="RAJ37156.1"/>
    <property type="molecule type" value="Genomic_DNA"/>
</dbReference>
<evidence type="ECO:0000313" key="2">
    <source>
        <dbReference type="EMBL" id="RAJ37156.1"/>
    </source>
</evidence>
<organism evidence="2 3">
    <name type="scientific">Pedobacter cryoconitis</name>
    <dbReference type="NCBI Taxonomy" id="188932"/>
    <lineage>
        <taxon>Bacteria</taxon>
        <taxon>Pseudomonadati</taxon>
        <taxon>Bacteroidota</taxon>
        <taxon>Sphingobacteriia</taxon>
        <taxon>Sphingobacteriales</taxon>
        <taxon>Sphingobacteriaceae</taxon>
        <taxon>Pedobacter</taxon>
    </lineage>
</organism>
<dbReference type="Proteomes" id="UP000249754">
    <property type="component" value="Unassembled WGS sequence"/>
</dbReference>
<dbReference type="AlphaFoldDB" id="A0A327T6C0"/>
<sequence>MGKKETVSGKSQPPIKVKPKLKATDDNQKSSRQDMKAQQYNDYKTKVDNTYVSKARQVPVFKPGQNSRFKVNPIKYKDVNFGSRIDNTYVYQPNRSLVGTGGLKLKLKSGPPEFKGYIIFINGFWGAPIENMGAVAWNSVMDKVPERGDPYSMRGAENTNEKNWEDSDDRYTPDEYKEDIGHPVKNTIKEVLYHSIVPPGRAVYNWLHATKIERYPKYWNVKQNNYKFTERYAAHFDAKDNIHYLNGSHGLESNPGHRMKHGRKQGLTWAKLNLHYMEKPTYDTFSPYVPGLSTPEYNPITIVMHSQGNAFGVGVAKGIIDYLKLLKWDKVAINMVYLALHQNMGYKGDEYKNYKTMKLDMLANRPMKASMGEFFERDKIKLPRGIDDYAKDGDGGSSWNKLKTRGVQFTFSNDRADVVSRMGDIHGIANACNSDGDDVHPTAFELVGGSYKIYSKHIMNKLLKSNGVDKNGEVKIDPDQTVLYTNLVANYAKVYYACKKLKADIQSGKKERYSPYIVSYNSYNSVSATRDYLGEAESLVVEAYTALFDAELKAHSGPTAWGLSHELLEWSNGKSVFELIKEKGSGIFYRKTNKKPNLLLNPLTIS</sequence>
<proteinExistence type="predicted"/>
<evidence type="ECO:0000313" key="3">
    <source>
        <dbReference type="Proteomes" id="UP000249754"/>
    </source>
</evidence>
<feature type="compositionally biased region" description="Basic and acidic residues" evidence="1">
    <location>
        <begin position="22"/>
        <end position="35"/>
    </location>
</feature>
<gene>
    <name evidence="2" type="ORF">LY11_00231</name>
</gene>
<dbReference type="OrthoDB" id="1211274at2"/>
<accession>A0A327T6C0</accession>
<protein>
    <submittedName>
        <fullName evidence="2">Uncharacterized protein</fullName>
    </submittedName>
</protein>
<reference evidence="2 3" key="1">
    <citation type="submission" date="2018-06" db="EMBL/GenBank/DDBJ databases">
        <title>Genomic Encyclopedia of Archaeal and Bacterial Type Strains, Phase II (KMG-II): from individual species to whole genera.</title>
        <authorList>
            <person name="Goeker M."/>
        </authorList>
    </citation>
    <scope>NUCLEOTIDE SEQUENCE [LARGE SCALE GENOMIC DNA]</scope>
    <source>
        <strain evidence="2 3">DSM 14825</strain>
    </source>
</reference>
<name>A0A327T6C0_9SPHI</name>
<feature type="region of interest" description="Disordered" evidence="1">
    <location>
        <begin position="1"/>
        <end position="40"/>
    </location>
</feature>
<dbReference type="RefSeq" id="WP_111631895.1">
    <property type="nucleotide sequence ID" value="NZ_QLLR01000001.1"/>
</dbReference>
<comment type="caution">
    <text evidence="2">The sequence shown here is derived from an EMBL/GenBank/DDBJ whole genome shotgun (WGS) entry which is preliminary data.</text>
</comment>
<evidence type="ECO:0000256" key="1">
    <source>
        <dbReference type="SAM" id="MobiDB-lite"/>
    </source>
</evidence>